<keyword evidence="2" id="KW-1185">Reference proteome</keyword>
<dbReference type="OrthoDB" id="4531480at2"/>
<reference evidence="1 2" key="1">
    <citation type="submission" date="2018-07" db="EMBL/GenBank/DDBJ databases">
        <title>Genomic Encyclopedia of Type Strains, Phase IV (KMG-IV): sequencing the most valuable type-strain genomes for metagenomic binning, comparative biology and taxonomic classification.</title>
        <authorList>
            <person name="Goeker M."/>
        </authorList>
    </citation>
    <scope>NUCLEOTIDE SEQUENCE [LARGE SCALE GENOMIC DNA]</scope>
    <source>
        <strain evidence="1 2">DSM 44952</strain>
    </source>
</reference>
<organism evidence="1 2">
    <name type="scientific">Nocardia mexicana</name>
    <dbReference type="NCBI Taxonomy" id="279262"/>
    <lineage>
        <taxon>Bacteria</taxon>
        <taxon>Bacillati</taxon>
        <taxon>Actinomycetota</taxon>
        <taxon>Actinomycetes</taxon>
        <taxon>Mycobacteriales</taxon>
        <taxon>Nocardiaceae</taxon>
        <taxon>Nocardia</taxon>
    </lineage>
</organism>
<accession>A0A370GZA2</accession>
<evidence type="ECO:0000313" key="1">
    <source>
        <dbReference type="EMBL" id="RDI48975.1"/>
    </source>
</evidence>
<comment type="caution">
    <text evidence="1">The sequence shown here is derived from an EMBL/GenBank/DDBJ whole genome shotgun (WGS) entry which is preliminary data.</text>
</comment>
<dbReference type="EMBL" id="QQAZ01000007">
    <property type="protein sequence ID" value="RDI48975.1"/>
    <property type="molecule type" value="Genomic_DNA"/>
</dbReference>
<protein>
    <submittedName>
        <fullName evidence="1">Uncharacterized protein</fullName>
    </submittedName>
</protein>
<evidence type="ECO:0000313" key="2">
    <source>
        <dbReference type="Proteomes" id="UP000255355"/>
    </source>
</evidence>
<proteinExistence type="predicted"/>
<sequence length="196" mass="20523">MSALPNVSTTIEGRVEYAAADAPKVTFRTGAGELLAVAEHRTEAGVRGRLANLLGSARVRCRISCSDGSTVWIESKDAAWTRVHRGDGVSVGAILHAETATAVASTGGTLFHFVPDPAPSPVPESSRLLLLDQSGGEVGCLELAHATDAAPDANRLAISGIRVSVPHRVDRVERDILLAACVDMTLGSRSYFAGPR</sequence>
<gene>
    <name evidence="1" type="ORF">DFR68_107100</name>
</gene>
<dbReference type="AlphaFoldDB" id="A0A370GZA2"/>
<dbReference type="RefSeq" id="WP_147289011.1">
    <property type="nucleotide sequence ID" value="NZ_QQAZ01000007.1"/>
</dbReference>
<dbReference type="Proteomes" id="UP000255355">
    <property type="component" value="Unassembled WGS sequence"/>
</dbReference>
<dbReference type="STRING" id="1210089.GCA_001613165_00590"/>
<name>A0A370GZA2_9NOCA</name>